<dbReference type="PANTHER" id="PTHR39221">
    <property type="entry name" value="CHROMOSOME 7 OPEN READING FRAME 61"/>
    <property type="match status" value="1"/>
</dbReference>
<evidence type="ECO:0000313" key="3">
    <source>
        <dbReference type="Proteomes" id="UP000664940"/>
    </source>
</evidence>
<organism evidence="2 3">
    <name type="scientific">Phyllostomus discolor</name>
    <name type="common">pale spear-nosed bat</name>
    <dbReference type="NCBI Taxonomy" id="89673"/>
    <lineage>
        <taxon>Eukaryota</taxon>
        <taxon>Metazoa</taxon>
        <taxon>Chordata</taxon>
        <taxon>Craniata</taxon>
        <taxon>Vertebrata</taxon>
        <taxon>Euteleostomi</taxon>
        <taxon>Mammalia</taxon>
        <taxon>Eutheria</taxon>
        <taxon>Laurasiatheria</taxon>
        <taxon>Chiroptera</taxon>
        <taxon>Yangochiroptera</taxon>
        <taxon>Phyllostomidae</taxon>
        <taxon>Phyllostominae</taxon>
        <taxon>Phyllostomus</taxon>
    </lineage>
</organism>
<gene>
    <name evidence="2" type="ORF">HJG60_001891</name>
</gene>
<dbReference type="Pfam" id="PF15775">
    <property type="entry name" value="DUF4703"/>
    <property type="match status" value="1"/>
</dbReference>
<protein>
    <recommendedName>
        <fullName evidence="4">TSC22 domain family protein 4</fullName>
    </recommendedName>
</protein>
<dbReference type="AlphaFoldDB" id="A0A834ENG2"/>
<proteinExistence type="predicted"/>
<dbReference type="PANTHER" id="PTHR39221:SF1">
    <property type="entry name" value="SPERM ACROSOME DEVELOPMENTAL REGULATOR"/>
    <property type="match status" value="1"/>
</dbReference>
<evidence type="ECO:0000313" key="2">
    <source>
        <dbReference type="EMBL" id="KAF6123336.1"/>
    </source>
</evidence>
<sequence length="221" mass="25168">MVVVKRFFRWVWQKITSWVLFWKQKTKSTMLEHPDSKKNVLKLEKFPSVDETLKLVESLKEAKVSKMEVLPMVADPCTLAKTTDGAKVELDRGGQGRSRSLLQLPFVAVKSVSTIVVSALQSGWQMCSWKSSVSSTSVPSQVRTGSPLQSPEAEMLREVYLVLWAIRKQLRQLARRQEKCRRRHICAHTCPQPDPVQGPNKMPRVPSRGEPHIFQKPSPHS</sequence>
<dbReference type="Proteomes" id="UP000664940">
    <property type="component" value="Unassembled WGS sequence"/>
</dbReference>
<feature type="region of interest" description="Disordered" evidence="1">
    <location>
        <begin position="189"/>
        <end position="221"/>
    </location>
</feature>
<evidence type="ECO:0008006" key="4">
    <source>
        <dbReference type="Google" id="ProtNLM"/>
    </source>
</evidence>
<dbReference type="EMBL" id="JABVXQ010000002">
    <property type="protein sequence ID" value="KAF6123336.1"/>
    <property type="molecule type" value="Genomic_DNA"/>
</dbReference>
<reference evidence="2 3" key="1">
    <citation type="journal article" date="2020" name="Nature">
        <title>Six reference-quality genomes reveal evolution of bat adaptations.</title>
        <authorList>
            <person name="Jebb D."/>
            <person name="Huang Z."/>
            <person name="Pippel M."/>
            <person name="Hughes G.M."/>
            <person name="Lavrichenko K."/>
            <person name="Devanna P."/>
            <person name="Winkler S."/>
            <person name="Jermiin L.S."/>
            <person name="Skirmuntt E.C."/>
            <person name="Katzourakis A."/>
            <person name="Burkitt-Gray L."/>
            <person name="Ray D.A."/>
            <person name="Sullivan K.A.M."/>
            <person name="Roscito J.G."/>
            <person name="Kirilenko B.M."/>
            <person name="Davalos L.M."/>
            <person name="Corthals A.P."/>
            <person name="Power M.L."/>
            <person name="Jones G."/>
            <person name="Ransome R.D."/>
            <person name="Dechmann D.K.N."/>
            <person name="Locatelli A.G."/>
            <person name="Puechmaille S.J."/>
            <person name="Fedrigo O."/>
            <person name="Jarvis E.D."/>
            <person name="Hiller M."/>
            <person name="Vernes S.C."/>
            <person name="Myers E.W."/>
            <person name="Teeling E.C."/>
        </authorList>
    </citation>
    <scope>NUCLEOTIDE SEQUENCE [LARGE SCALE GENOMIC DNA]</scope>
    <source>
        <strain evidence="2">Bat1K_MPI-CBG_1</strain>
    </source>
</reference>
<dbReference type="InterPro" id="IPR031534">
    <property type="entry name" value="SPACDR"/>
</dbReference>
<comment type="caution">
    <text evidence="2">The sequence shown here is derived from an EMBL/GenBank/DDBJ whole genome shotgun (WGS) entry which is preliminary data.</text>
</comment>
<name>A0A834ENG2_9CHIR</name>
<evidence type="ECO:0000256" key="1">
    <source>
        <dbReference type="SAM" id="MobiDB-lite"/>
    </source>
</evidence>
<accession>A0A834ENG2</accession>